<protein>
    <submittedName>
        <fullName evidence="2">Uncharacterized protein</fullName>
    </submittedName>
</protein>
<feature type="compositionally biased region" description="Low complexity" evidence="1">
    <location>
        <begin position="194"/>
        <end position="207"/>
    </location>
</feature>
<dbReference type="AlphaFoldDB" id="A0A5C4W431"/>
<feature type="compositionally biased region" description="Pro residues" evidence="1">
    <location>
        <begin position="405"/>
        <end position="419"/>
    </location>
</feature>
<proteinExistence type="predicted"/>
<gene>
    <name evidence="2" type="ORF">FHP29_07705</name>
</gene>
<sequence length="438" mass="44626">MSTEHDDDGLDEFADSDLVRALRAPGTPDELAGEARFVAAFRDAHRTEAVRGRAALGGRVAGRIGVGGAALLAAVTLTGGVAAAAYTRHLPHPVQVIAHDTFGAVGVPPAPPVAPRTKAPRPTATPDPDPTTGESADERRPPQPTRSAGPGDQRSPRSDGPTSATSAATGTDAPSTDPAAGTASGFPGGPTGPTGPTSPGSDDPSTDVPASPAVTPTRVGATASARRVTTGGHATVTAIVRDHGELVEGAEVWLLQRRGTDGWTRTASAVTGEDGSAIFATGPLTETTTFRFAVDVDEDADGDPDRVLSSRKRRIGVQPLLTLSAAGPILTVHAVGAGAGEAVTVSRRTADGRVVRIGIRRLDDQGSASYDLSSYPGRVRVLVRILRTSTHTAVRRWITVRVPRKAPPTATPTPTPTPSTSPSAEPSGTASSSTTTGS</sequence>
<feature type="compositionally biased region" description="Low complexity" evidence="1">
    <location>
        <begin position="420"/>
        <end position="438"/>
    </location>
</feature>
<reference evidence="2 3" key="1">
    <citation type="journal article" date="2016" name="Int. J. Syst. Evol. Microbiol.">
        <title>Nocardioides albidus sp. nov., an actinobacterium isolated from garden soil.</title>
        <authorList>
            <person name="Singh H."/>
            <person name="Du J."/>
            <person name="Trinh H."/>
            <person name="Won K."/>
            <person name="Yang J.E."/>
            <person name="Yin C."/>
            <person name="Kook M."/>
            <person name="Yi T.H."/>
        </authorList>
    </citation>
    <scope>NUCLEOTIDE SEQUENCE [LARGE SCALE GENOMIC DNA]</scope>
    <source>
        <strain evidence="2 3">CCTCC AB 2015297</strain>
    </source>
</reference>
<feature type="region of interest" description="Disordered" evidence="1">
    <location>
        <begin position="107"/>
        <end position="229"/>
    </location>
</feature>
<comment type="caution">
    <text evidence="2">The sequence shown here is derived from an EMBL/GenBank/DDBJ whole genome shotgun (WGS) entry which is preliminary data.</text>
</comment>
<organism evidence="2 3">
    <name type="scientific">Nocardioides albidus</name>
    <dbReference type="NCBI Taxonomy" id="1517589"/>
    <lineage>
        <taxon>Bacteria</taxon>
        <taxon>Bacillati</taxon>
        <taxon>Actinomycetota</taxon>
        <taxon>Actinomycetes</taxon>
        <taxon>Propionibacteriales</taxon>
        <taxon>Nocardioidaceae</taxon>
        <taxon>Nocardioides</taxon>
    </lineage>
</organism>
<feature type="region of interest" description="Disordered" evidence="1">
    <location>
        <begin position="404"/>
        <end position="438"/>
    </location>
</feature>
<dbReference type="Proteomes" id="UP000313231">
    <property type="component" value="Unassembled WGS sequence"/>
</dbReference>
<evidence type="ECO:0000256" key="1">
    <source>
        <dbReference type="SAM" id="MobiDB-lite"/>
    </source>
</evidence>
<dbReference type="OrthoDB" id="9829526at2"/>
<dbReference type="RefSeq" id="WP_139622269.1">
    <property type="nucleotide sequence ID" value="NZ_VDMP01000020.1"/>
</dbReference>
<keyword evidence="3" id="KW-1185">Reference proteome</keyword>
<dbReference type="EMBL" id="VDMP01000020">
    <property type="protein sequence ID" value="TNM42872.1"/>
    <property type="molecule type" value="Genomic_DNA"/>
</dbReference>
<evidence type="ECO:0000313" key="3">
    <source>
        <dbReference type="Proteomes" id="UP000313231"/>
    </source>
</evidence>
<feature type="compositionally biased region" description="Low complexity" evidence="1">
    <location>
        <begin position="158"/>
        <end position="185"/>
    </location>
</feature>
<name>A0A5C4W431_9ACTN</name>
<accession>A0A5C4W431</accession>
<evidence type="ECO:0000313" key="2">
    <source>
        <dbReference type="EMBL" id="TNM42872.1"/>
    </source>
</evidence>